<evidence type="ECO:0000313" key="2">
    <source>
        <dbReference type="Proteomes" id="UP000005496"/>
    </source>
</evidence>
<dbReference type="RefSeq" id="WP_008870501.1">
    <property type="nucleotide sequence ID" value="NZ_ACJN02000002.1"/>
</dbReference>
<dbReference type="EMBL" id="ACJN02000002">
    <property type="protein sequence ID" value="EFI35187.1"/>
    <property type="molecule type" value="Genomic_DNA"/>
</dbReference>
<name>D6SR11_9BACT</name>
<keyword evidence="2" id="KW-1185">Reference proteome</keyword>
<gene>
    <name evidence="1" type="ORF">Dthio_PD2588</name>
</gene>
<accession>D6SR11</accession>
<dbReference type="eggNOG" id="COG2929">
    <property type="taxonomic scope" value="Bacteria"/>
</dbReference>
<evidence type="ECO:0000313" key="1">
    <source>
        <dbReference type="EMBL" id="EFI35187.1"/>
    </source>
</evidence>
<dbReference type="Proteomes" id="UP000005496">
    <property type="component" value="Unassembled WGS sequence"/>
</dbReference>
<reference evidence="1" key="1">
    <citation type="submission" date="2010-05" db="EMBL/GenBank/DDBJ databases">
        <title>The draft genome of Desulfonatronospira thiodismutans ASO3-1.</title>
        <authorList>
            <consortium name="US DOE Joint Genome Institute (JGI-PGF)"/>
            <person name="Lucas S."/>
            <person name="Copeland A."/>
            <person name="Lapidus A."/>
            <person name="Cheng J.-F."/>
            <person name="Bruce D."/>
            <person name="Goodwin L."/>
            <person name="Pitluck S."/>
            <person name="Chertkov O."/>
            <person name="Brettin T."/>
            <person name="Detter J.C."/>
            <person name="Han C."/>
            <person name="Land M.L."/>
            <person name="Hauser L."/>
            <person name="Kyrpides N."/>
            <person name="Mikhailova N."/>
            <person name="Muyzer G."/>
            <person name="Woyke T."/>
        </authorList>
    </citation>
    <scope>NUCLEOTIDE SEQUENCE [LARGE SCALE GENOMIC DNA]</scope>
    <source>
        <strain evidence="1">ASO3-1</strain>
    </source>
</reference>
<organism evidence="1 2">
    <name type="scientific">Desulfonatronospira thiodismutans ASO3-1</name>
    <dbReference type="NCBI Taxonomy" id="555779"/>
    <lineage>
        <taxon>Bacteria</taxon>
        <taxon>Pseudomonadati</taxon>
        <taxon>Thermodesulfobacteriota</taxon>
        <taxon>Desulfovibrionia</taxon>
        <taxon>Desulfovibrionales</taxon>
        <taxon>Desulfonatronovibrionaceae</taxon>
        <taxon>Desulfonatronospira</taxon>
    </lineage>
</organism>
<evidence type="ECO:0008006" key="3">
    <source>
        <dbReference type="Google" id="ProtNLM"/>
    </source>
</evidence>
<proteinExistence type="predicted"/>
<protein>
    <recommendedName>
        <fullName evidence="3">BrnT family toxin</fullName>
    </recommendedName>
</protein>
<comment type="caution">
    <text evidence="1">The sequence shown here is derived from an EMBL/GenBank/DDBJ whole genome shotgun (WGS) entry which is preliminary data.</text>
</comment>
<sequence length="95" mass="11292">MFIIEDIIWLERIVEKLAWKHAVLPSEVEQALSGKCRIFKKEKDRVEGEHLYNALGKTEAGRYLSVFFIRKLDNRALIVTARDMNNNERRRYANR</sequence>
<dbReference type="AlphaFoldDB" id="D6SR11"/>